<feature type="transmembrane region" description="Helical" evidence="2">
    <location>
        <begin position="110"/>
        <end position="134"/>
    </location>
</feature>
<name>A0ABP5T9M6_9ACTN</name>
<feature type="compositionally biased region" description="Basic and acidic residues" evidence="1">
    <location>
        <begin position="1386"/>
        <end position="1421"/>
    </location>
</feature>
<feature type="compositionally biased region" description="Basic residues" evidence="1">
    <location>
        <begin position="1305"/>
        <end position="1316"/>
    </location>
</feature>
<evidence type="ECO:0000256" key="2">
    <source>
        <dbReference type="SAM" id="Phobius"/>
    </source>
</evidence>
<feature type="transmembrane region" description="Helical" evidence="2">
    <location>
        <begin position="79"/>
        <end position="98"/>
    </location>
</feature>
<feature type="compositionally biased region" description="Low complexity" evidence="1">
    <location>
        <begin position="613"/>
        <end position="643"/>
    </location>
</feature>
<feature type="compositionally biased region" description="Basic and acidic residues" evidence="1">
    <location>
        <begin position="491"/>
        <end position="504"/>
    </location>
</feature>
<feature type="compositionally biased region" description="Low complexity" evidence="1">
    <location>
        <begin position="1014"/>
        <end position="1033"/>
    </location>
</feature>
<feature type="compositionally biased region" description="Pro residues" evidence="1">
    <location>
        <begin position="1002"/>
        <end position="1013"/>
    </location>
</feature>
<gene>
    <name evidence="3" type="ORF">GCM10010170_036280</name>
</gene>
<organism evidence="3 4">
    <name type="scientific">Dactylosporangium salmoneum</name>
    <dbReference type="NCBI Taxonomy" id="53361"/>
    <lineage>
        <taxon>Bacteria</taxon>
        <taxon>Bacillati</taxon>
        <taxon>Actinomycetota</taxon>
        <taxon>Actinomycetes</taxon>
        <taxon>Micromonosporales</taxon>
        <taxon>Micromonosporaceae</taxon>
        <taxon>Dactylosporangium</taxon>
    </lineage>
</organism>
<keyword evidence="2" id="KW-0812">Transmembrane</keyword>
<feature type="compositionally biased region" description="Basic and acidic residues" evidence="1">
    <location>
        <begin position="1336"/>
        <end position="1350"/>
    </location>
</feature>
<keyword evidence="2" id="KW-0472">Membrane</keyword>
<feature type="transmembrane region" description="Helical" evidence="2">
    <location>
        <begin position="56"/>
        <end position="74"/>
    </location>
</feature>
<keyword evidence="4" id="KW-1185">Reference proteome</keyword>
<feature type="compositionally biased region" description="Basic and acidic residues" evidence="1">
    <location>
        <begin position="943"/>
        <end position="957"/>
    </location>
</feature>
<feature type="compositionally biased region" description="Basic and acidic residues" evidence="1">
    <location>
        <begin position="1429"/>
        <end position="1467"/>
    </location>
</feature>
<feature type="compositionally biased region" description="Basic and acidic residues" evidence="1">
    <location>
        <begin position="861"/>
        <end position="872"/>
    </location>
</feature>
<feature type="compositionally biased region" description="Basic and acidic residues" evidence="1">
    <location>
        <begin position="644"/>
        <end position="661"/>
    </location>
</feature>
<feature type="compositionally biased region" description="Basic and acidic residues" evidence="1">
    <location>
        <begin position="707"/>
        <end position="721"/>
    </location>
</feature>
<feature type="transmembrane region" description="Helical" evidence="2">
    <location>
        <begin position="28"/>
        <end position="50"/>
    </location>
</feature>
<evidence type="ECO:0000313" key="3">
    <source>
        <dbReference type="EMBL" id="GAA2348054.1"/>
    </source>
</evidence>
<keyword evidence="2" id="KW-1133">Transmembrane helix</keyword>
<feature type="compositionally biased region" description="Basic and acidic residues" evidence="1">
    <location>
        <begin position="901"/>
        <end position="921"/>
    </location>
</feature>
<proteinExistence type="predicted"/>
<feature type="compositionally biased region" description="Basic and acidic residues" evidence="1">
    <location>
        <begin position="1358"/>
        <end position="1367"/>
    </location>
</feature>
<feature type="compositionally biased region" description="Basic and acidic residues" evidence="1">
    <location>
        <begin position="511"/>
        <end position="522"/>
    </location>
</feature>
<reference evidence="4" key="1">
    <citation type="journal article" date="2019" name="Int. J. Syst. Evol. Microbiol.">
        <title>The Global Catalogue of Microorganisms (GCM) 10K type strain sequencing project: providing services to taxonomists for standard genome sequencing and annotation.</title>
        <authorList>
            <consortium name="The Broad Institute Genomics Platform"/>
            <consortium name="The Broad Institute Genome Sequencing Center for Infectious Disease"/>
            <person name="Wu L."/>
            <person name="Ma J."/>
        </authorList>
    </citation>
    <scope>NUCLEOTIDE SEQUENCE [LARGE SCALE GENOMIC DNA]</scope>
    <source>
        <strain evidence="4">JCM 3272</strain>
    </source>
</reference>
<sequence>MTTTIRRDAPPSWASGVKSSRRVAVRPTGVIAGSLLAVAALAALVVAGWGIKELSIIWGATAIVALAGVVVLTLRGFPLFAILTVVAGAVAWGAATRGRLPDSWLDFLDVLGFIGINLAFVVPLAGSFLSALLLDARRVARMSVDDAVSGRRWWGEPDDHLPRLKELEAIPSARFFALGEGGCTHLVAAGRRVALFLPTVWPHGEFTMDAAGQVLRGGRLFVPGSEDVDGLAAEVHTWREQLAAVGGAVRGYLVVAPSRGDMSEDLVISVAPGEHLHLVHAHEMTEAAGRWLAAEPYRVDLHVMERLLMLAAGNKLPDPLSLPRTFPREAPAQSTGRTALPTDAAFAAAAGEEAPMLPATIGSAAGEAAVAPTGWRPGNGAMRARLGRRLAKGARADDSEPDADSIAALDHEDLAATPDEDRFASLASRADALGSRFDGDFGASVGEDRFSSSASRADALGSRFDGDFGASVGEDRFSSSTSRADALGGGFDREFGASAGEDRFSSSGSRADADAGRFDRDLGISAGGGHLPAAGTRAEAGSGPGDLGRDGVGPSRERPGGAAVPSDDRADTGNTWEARSTRELVGNWDTDSASQIAAWAAEGISTPPETPDPSSSAPSSAPSSSSSPSSSSAPSSSGSFSAAEPDREQGRRGESGDDRSEAGGWSWSTSVGVERSSQGEDGFRWSGAAGDDLPVTYEPVAWSSRPDPAEEAARERRRAWMEPEEPADASGRGTETWEPMSDRAERAAEPWSSASAWTPTPPPEPVAPAGEAPAREPESRRGGSFASEPVAEESRPEPVSESWRSSFAPEPAAGESRAVWEAEPRRSLFASEDDLGGSRPAVEAESWRSSSFASEAVGELGARERGAREPGTEQRGVGEFGARERVAGEPGAEQRGVGELGARERGERGAGARGSAERGAGERPSWGGSLFDGEAPELVAKPLELRRSWDSDPEARSVRRRERAQSGTGDNGGVTGAWPRVSGDRVPDSASGAVPSAASSPSAPPSAWPPPPSSGSEDSPSPGAASAAGASASAPPPAWSPSSQSPLDSWSSSSGSPSDSWSSSAPPSDSRSSSAPPSDSWSSSAPPSDSWSSSAPPSDSWSSSGSASDSWSGYSTSSQDSSSSSAASSGSWSGFSTSSSDSSPSSAPPLDSWSGSSDSSSSSAWRSDSSSSSAESSDSSSSSAWGSESRSSFGASSGSWSGSSTFSSGESGELSSGGASGRSWEGSSAAAGSSESWASAGTEGWASSAGAGAGETARGPVGRSEGRGAGEQGASPVPPAAEEAWWDAGKDAGKPSGNEPVEKPKRSRWGRGKSAGKGKAEEPDSAAEATSRWGRGKSEAKPEEPVRDDSAAEATSRWGRDKSEAKPEAPAGDDWATDATSRWGRGKSEAKAEEPARDDWATEATSRWDRASGRQAGREGAAETAGSEPRWERGAGRDLGREAEQGRDAAEVEAADRIPEQRKREPGPFDDLAPLELNLDEEPKERTRRFRRK</sequence>
<accession>A0ABP5T9M6</accession>
<protein>
    <submittedName>
        <fullName evidence="3">Uncharacterized protein</fullName>
    </submittedName>
</protein>
<feature type="region of interest" description="Disordered" evidence="1">
    <location>
        <begin position="471"/>
        <end position="1493"/>
    </location>
</feature>
<evidence type="ECO:0000256" key="1">
    <source>
        <dbReference type="SAM" id="MobiDB-lite"/>
    </source>
</evidence>
<comment type="caution">
    <text evidence="3">The sequence shown here is derived from an EMBL/GenBank/DDBJ whole genome shotgun (WGS) entry which is preliminary data.</text>
</comment>
<feature type="compositionally biased region" description="Low complexity" evidence="1">
    <location>
        <begin position="1040"/>
        <end position="1257"/>
    </location>
</feature>
<feature type="compositionally biased region" description="Low complexity" evidence="1">
    <location>
        <begin position="989"/>
        <end position="1001"/>
    </location>
</feature>
<evidence type="ECO:0000313" key="4">
    <source>
        <dbReference type="Proteomes" id="UP001501444"/>
    </source>
</evidence>
<dbReference type="Proteomes" id="UP001501444">
    <property type="component" value="Unassembled WGS sequence"/>
</dbReference>
<dbReference type="EMBL" id="BAAARV010000026">
    <property type="protein sequence ID" value="GAA2348054.1"/>
    <property type="molecule type" value="Genomic_DNA"/>
</dbReference>